<sequence length="71" mass="8076">MTHGVRDPRHRLLHAQESLRPQRGRDGGQIERVVGVRPPVLQQSPNQRWIHGTSCYPLGAVSKTNTKHTYL</sequence>
<protein>
    <submittedName>
        <fullName evidence="2">Uncharacterized protein</fullName>
    </submittedName>
</protein>
<dbReference type="HOGENOM" id="CLU_2730713_0_0_6"/>
<gene>
    <name evidence="2" type="ORF">Acaty_c1571</name>
</gene>
<dbReference type="Proteomes" id="UP000005522">
    <property type="component" value="Chromosome"/>
</dbReference>
<evidence type="ECO:0000313" key="3">
    <source>
        <dbReference type="Proteomes" id="UP000005522"/>
    </source>
</evidence>
<evidence type="ECO:0000256" key="1">
    <source>
        <dbReference type="SAM" id="MobiDB-lite"/>
    </source>
</evidence>
<evidence type="ECO:0000313" key="2">
    <source>
        <dbReference type="EMBL" id="AIA55435.1"/>
    </source>
</evidence>
<name>A0A059ZUY8_ACICK</name>
<dbReference type="EMBL" id="CP005986">
    <property type="protein sequence ID" value="AIA55435.1"/>
    <property type="molecule type" value="Genomic_DNA"/>
</dbReference>
<feature type="region of interest" description="Disordered" evidence="1">
    <location>
        <begin position="1"/>
        <end position="31"/>
    </location>
</feature>
<accession>A0A059ZUY8</accession>
<proteinExistence type="predicted"/>
<dbReference type="AlphaFoldDB" id="A0A059ZUY8"/>
<organism evidence="2 3">
    <name type="scientific">Acidithiobacillus caldus (strain ATCC 51756 / DSM 8584 / KU)</name>
    <dbReference type="NCBI Taxonomy" id="637389"/>
    <lineage>
        <taxon>Bacteria</taxon>
        <taxon>Pseudomonadati</taxon>
        <taxon>Pseudomonadota</taxon>
        <taxon>Acidithiobacillia</taxon>
        <taxon>Acidithiobacillales</taxon>
        <taxon>Acidithiobacillaceae</taxon>
        <taxon>Acidithiobacillus</taxon>
    </lineage>
</organism>
<dbReference type="KEGG" id="acz:Acaty_c1571"/>
<reference evidence="2 3" key="1">
    <citation type="journal article" date="2009" name="J. Bacteriol.">
        <title>Draft genome sequence of the extremely acidophilic bacterium Acidithiobacillus caldus ATCC 51756 reveals metabolic versatility in the genus Acidithiobacillus.</title>
        <authorList>
            <person name="Valdes J."/>
            <person name="Quatrini R."/>
            <person name="Hallberg K."/>
            <person name="Dopson M."/>
            <person name="Valenzuela P.D."/>
            <person name="Holmes D.S."/>
        </authorList>
    </citation>
    <scope>NUCLEOTIDE SEQUENCE [LARGE SCALE GENOMIC DNA]</scope>
    <source>
        <strain evidence="3">ATCC 51756 / DSM 8584 / KU</strain>
    </source>
</reference>